<comment type="caution">
    <text evidence="1">The sequence shown here is derived from an EMBL/GenBank/DDBJ whole genome shotgun (WGS) entry which is preliminary data.</text>
</comment>
<gene>
    <name evidence="1" type="ORF">CYCCA115_LOCUS2534</name>
</gene>
<proteinExistence type="predicted"/>
<organism evidence="1 2">
    <name type="scientific">Cylindrotheca closterium</name>
    <dbReference type="NCBI Taxonomy" id="2856"/>
    <lineage>
        <taxon>Eukaryota</taxon>
        <taxon>Sar</taxon>
        <taxon>Stramenopiles</taxon>
        <taxon>Ochrophyta</taxon>
        <taxon>Bacillariophyta</taxon>
        <taxon>Bacillariophyceae</taxon>
        <taxon>Bacillariophycidae</taxon>
        <taxon>Bacillariales</taxon>
        <taxon>Bacillariaceae</taxon>
        <taxon>Cylindrotheca</taxon>
    </lineage>
</organism>
<evidence type="ECO:0000313" key="2">
    <source>
        <dbReference type="Proteomes" id="UP001295423"/>
    </source>
</evidence>
<name>A0AAD2CEK8_9STRA</name>
<dbReference type="SUPFAM" id="SSF81383">
    <property type="entry name" value="F-box domain"/>
    <property type="match status" value="1"/>
</dbReference>
<keyword evidence="2" id="KW-1185">Reference proteome</keyword>
<dbReference type="SUPFAM" id="SSF81901">
    <property type="entry name" value="HCP-like"/>
    <property type="match status" value="1"/>
</dbReference>
<dbReference type="InterPro" id="IPR052945">
    <property type="entry name" value="Mitotic_Regulator"/>
</dbReference>
<dbReference type="Proteomes" id="UP001295423">
    <property type="component" value="Unassembled WGS sequence"/>
</dbReference>
<dbReference type="SMART" id="SM00671">
    <property type="entry name" value="SEL1"/>
    <property type="match status" value="4"/>
</dbReference>
<dbReference type="PANTHER" id="PTHR43628:SF1">
    <property type="entry name" value="CHITIN SYNTHASE REGULATORY FACTOR 2-RELATED"/>
    <property type="match status" value="1"/>
</dbReference>
<accession>A0AAD2CEK8</accession>
<dbReference type="InterPro" id="IPR011990">
    <property type="entry name" value="TPR-like_helical_dom_sf"/>
</dbReference>
<sequence length="301" mass="33240">MTTTTSHQPVLPPLYFDNVKAPKTTEGKRDCTTSDLPAEILSLCLTRFADWGDLAKLAQVQKSWSSILDDAAGQSTDMKWELSQALLNGTCGLERNPKRAIAVMRELTNVNISDEFEPEVADNDAVCFAPALRAIANCYFEGNGVEKETKLGLAWLKAAFELGNDVDAAYETALIHEYGHHRVHVDVVAAAEWFQKAAEQNHVEAMSELALCYELGCGLEQNDEIALDWYTKAANLGHITSKYSVGEAFEEARGVPQSDEEACLWYYRAALAGDEDSKKSLRRLYDIARIVVPGVAEIFNA</sequence>
<evidence type="ECO:0008006" key="3">
    <source>
        <dbReference type="Google" id="ProtNLM"/>
    </source>
</evidence>
<dbReference type="InterPro" id="IPR006597">
    <property type="entry name" value="Sel1-like"/>
</dbReference>
<dbReference type="Gene3D" id="1.25.40.10">
    <property type="entry name" value="Tetratricopeptide repeat domain"/>
    <property type="match status" value="1"/>
</dbReference>
<dbReference type="PANTHER" id="PTHR43628">
    <property type="entry name" value="ACTIVATOR OF C KINASE PROTEIN 1-RELATED"/>
    <property type="match status" value="1"/>
</dbReference>
<dbReference type="AlphaFoldDB" id="A0AAD2CEK8"/>
<reference evidence="1" key="1">
    <citation type="submission" date="2023-08" db="EMBL/GenBank/DDBJ databases">
        <authorList>
            <person name="Audoor S."/>
            <person name="Bilcke G."/>
        </authorList>
    </citation>
    <scope>NUCLEOTIDE SEQUENCE</scope>
</reference>
<evidence type="ECO:0000313" key="1">
    <source>
        <dbReference type="EMBL" id="CAJ1931766.1"/>
    </source>
</evidence>
<dbReference type="InterPro" id="IPR036047">
    <property type="entry name" value="F-box-like_dom_sf"/>
</dbReference>
<protein>
    <recommendedName>
        <fullName evidence="3">F-box domain-containing protein</fullName>
    </recommendedName>
</protein>
<dbReference type="Pfam" id="PF08238">
    <property type="entry name" value="Sel1"/>
    <property type="match status" value="5"/>
</dbReference>
<dbReference type="EMBL" id="CAKOGP040000180">
    <property type="protein sequence ID" value="CAJ1931766.1"/>
    <property type="molecule type" value="Genomic_DNA"/>
</dbReference>